<dbReference type="PROSITE" id="PS01360">
    <property type="entry name" value="ZF_MYND_1"/>
    <property type="match status" value="1"/>
</dbReference>
<feature type="region of interest" description="Disordered" evidence="6">
    <location>
        <begin position="370"/>
        <end position="396"/>
    </location>
</feature>
<dbReference type="OrthoDB" id="58802at2759"/>
<protein>
    <recommendedName>
        <fullName evidence="7">MYND-type domain-containing protein</fullName>
    </recommendedName>
</protein>
<feature type="domain" description="MYND-type" evidence="7">
    <location>
        <begin position="281"/>
        <end position="323"/>
    </location>
</feature>
<evidence type="ECO:0000256" key="4">
    <source>
        <dbReference type="PROSITE-ProRule" id="PRU00134"/>
    </source>
</evidence>
<feature type="coiled-coil region" evidence="5">
    <location>
        <begin position="323"/>
        <end position="368"/>
    </location>
</feature>
<dbReference type="SUPFAM" id="SSF144232">
    <property type="entry name" value="HIT/MYND zinc finger-like"/>
    <property type="match status" value="1"/>
</dbReference>
<name>A0A7S4EDP7_9STRA</name>
<keyword evidence="1" id="KW-0479">Metal-binding</keyword>
<dbReference type="AlphaFoldDB" id="A0A7S4EDP7"/>
<dbReference type="EMBL" id="CAKKNE010000003">
    <property type="protein sequence ID" value="CAH0371300.1"/>
    <property type="molecule type" value="Genomic_DNA"/>
</dbReference>
<keyword evidence="3" id="KW-0862">Zinc</keyword>
<dbReference type="InterPro" id="IPR002893">
    <property type="entry name" value="Znf_MYND"/>
</dbReference>
<keyword evidence="5" id="KW-0175">Coiled coil</keyword>
<organism evidence="8">
    <name type="scientific">Pelagomonas calceolata</name>
    <dbReference type="NCBI Taxonomy" id="35677"/>
    <lineage>
        <taxon>Eukaryota</taxon>
        <taxon>Sar</taxon>
        <taxon>Stramenopiles</taxon>
        <taxon>Ochrophyta</taxon>
        <taxon>Pelagophyceae</taxon>
        <taxon>Pelagomonadales</taxon>
        <taxon>Pelagomonadaceae</taxon>
        <taxon>Pelagomonas</taxon>
    </lineage>
</organism>
<keyword evidence="2 4" id="KW-0863">Zinc-finger</keyword>
<evidence type="ECO:0000313" key="9">
    <source>
        <dbReference type="EMBL" id="CAH0371300.1"/>
    </source>
</evidence>
<dbReference type="EMBL" id="HBIW01024982">
    <property type="protein sequence ID" value="CAE0706109.1"/>
    <property type="molecule type" value="Transcribed_RNA"/>
</dbReference>
<sequence>MSVDRLVGEDICKPDEILWGGDETEGMRSLGMSLRFAPGVEHCASVAALQPQTLKVTREREMDCAGGHVVCLHPVPTEEPANGMLSPIIAVGGRCVLQAGDIAKSRKNFELFELTKEWPGPEVSEQCPHCGARHVESDVKTYMLLWMPLFREGKAILCGRTQRIQKKLHMTIMPRLVCEPCFAAIAGTLSCEVLRGNETVELSVAELLPAVLTASLPGYDHDDCPGVTWLSTQWRELGLLEAFKAYFGQQMAEGMGGKFVQPGGTGGQVEFNEKSAAGRTCDMCGARHRDGPTRLHRCTDCEHAFYCSRTCQKAAWPDHRAFCKERQAKRERLREEIRQAELAKKREEAKLAEQLAQARLEAEAAARDSFLPAAAATPTRKKKSAGSKKKKGSKRK</sequence>
<evidence type="ECO:0000256" key="3">
    <source>
        <dbReference type="ARBA" id="ARBA00022833"/>
    </source>
</evidence>
<dbReference type="Proteomes" id="UP000789595">
    <property type="component" value="Unassembled WGS sequence"/>
</dbReference>
<gene>
    <name evidence="8" type="ORF">PCAL00307_LOCUS21559</name>
    <name evidence="9" type="ORF">PECAL_3P12330</name>
</gene>
<accession>A0A7S4EDP7</accession>
<reference evidence="9" key="2">
    <citation type="submission" date="2021-11" db="EMBL/GenBank/DDBJ databases">
        <authorList>
            <consortium name="Genoscope - CEA"/>
            <person name="William W."/>
        </authorList>
    </citation>
    <scope>NUCLEOTIDE SEQUENCE</scope>
</reference>
<evidence type="ECO:0000256" key="2">
    <source>
        <dbReference type="ARBA" id="ARBA00022771"/>
    </source>
</evidence>
<evidence type="ECO:0000256" key="1">
    <source>
        <dbReference type="ARBA" id="ARBA00022723"/>
    </source>
</evidence>
<feature type="compositionally biased region" description="Basic residues" evidence="6">
    <location>
        <begin position="379"/>
        <end position="396"/>
    </location>
</feature>
<reference evidence="8" key="1">
    <citation type="submission" date="2021-01" db="EMBL/GenBank/DDBJ databases">
        <authorList>
            <person name="Corre E."/>
            <person name="Pelletier E."/>
            <person name="Niang G."/>
            <person name="Scheremetjew M."/>
            <person name="Finn R."/>
            <person name="Kale V."/>
            <person name="Holt S."/>
            <person name="Cochrane G."/>
            <person name="Meng A."/>
            <person name="Brown T."/>
            <person name="Cohen L."/>
        </authorList>
    </citation>
    <scope>NUCLEOTIDE SEQUENCE</scope>
    <source>
        <strain evidence="8">CCMP1756</strain>
    </source>
</reference>
<dbReference type="PROSITE" id="PS50865">
    <property type="entry name" value="ZF_MYND_2"/>
    <property type="match status" value="1"/>
</dbReference>
<evidence type="ECO:0000256" key="5">
    <source>
        <dbReference type="SAM" id="Coils"/>
    </source>
</evidence>
<dbReference type="Pfam" id="PF01753">
    <property type="entry name" value="zf-MYND"/>
    <property type="match status" value="1"/>
</dbReference>
<proteinExistence type="predicted"/>
<dbReference type="GO" id="GO:0008270">
    <property type="term" value="F:zinc ion binding"/>
    <property type="evidence" value="ECO:0007669"/>
    <property type="project" value="UniProtKB-KW"/>
</dbReference>
<evidence type="ECO:0000259" key="7">
    <source>
        <dbReference type="PROSITE" id="PS50865"/>
    </source>
</evidence>
<evidence type="ECO:0000256" key="6">
    <source>
        <dbReference type="SAM" id="MobiDB-lite"/>
    </source>
</evidence>
<dbReference type="Gene3D" id="6.10.140.2220">
    <property type="match status" value="1"/>
</dbReference>
<evidence type="ECO:0000313" key="10">
    <source>
        <dbReference type="Proteomes" id="UP000789595"/>
    </source>
</evidence>
<keyword evidence="10" id="KW-1185">Reference proteome</keyword>
<evidence type="ECO:0000313" key="8">
    <source>
        <dbReference type="EMBL" id="CAE0706109.1"/>
    </source>
</evidence>